<dbReference type="EMBL" id="JAIWYP010000001">
    <property type="protein sequence ID" value="KAH3877313.1"/>
    <property type="molecule type" value="Genomic_DNA"/>
</dbReference>
<reference evidence="2" key="2">
    <citation type="submission" date="2020-11" db="EMBL/GenBank/DDBJ databases">
        <authorList>
            <person name="McCartney M.A."/>
            <person name="Auch B."/>
            <person name="Kono T."/>
            <person name="Mallez S."/>
            <person name="Becker A."/>
            <person name="Gohl D.M."/>
            <person name="Silverstein K.A.T."/>
            <person name="Koren S."/>
            <person name="Bechman K.B."/>
            <person name="Herman A."/>
            <person name="Abrahante J.E."/>
            <person name="Garbe J."/>
        </authorList>
    </citation>
    <scope>NUCLEOTIDE SEQUENCE</scope>
    <source>
        <strain evidence="2">Duluth1</strain>
        <tissue evidence="2">Whole animal</tissue>
    </source>
</reference>
<accession>A0A9D4MIV5</accession>
<dbReference type="Proteomes" id="UP000828390">
    <property type="component" value="Unassembled WGS sequence"/>
</dbReference>
<name>A0A9D4MIV5_DREPO</name>
<gene>
    <name evidence="2" type="ORF">DPMN_001176</name>
</gene>
<evidence type="ECO:0000256" key="1">
    <source>
        <dbReference type="SAM" id="MobiDB-lite"/>
    </source>
</evidence>
<proteinExistence type="predicted"/>
<feature type="region of interest" description="Disordered" evidence="1">
    <location>
        <begin position="1"/>
        <end position="28"/>
    </location>
</feature>
<comment type="caution">
    <text evidence="2">The sequence shown here is derived from an EMBL/GenBank/DDBJ whole genome shotgun (WGS) entry which is preliminary data.</text>
</comment>
<dbReference type="AlphaFoldDB" id="A0A9D4MIV5"/>
<evidence type="ECO:0000313" key="3">
    <source>
        <dbReference type="Proteomes" id="UP000828390"/>
    </source>
</evidence>
<organism evidence="2 3">
    <name type="scientific">Dreissena polymorpha</name>
    <name type="common">Zebra mussel</name>
    <name type="synonym">Mytilus polymorpha</name>
    <dbReference type="NCBI Taxonomy" id="45954"/>
    <lineage>
        <taxon>Eukaryota</taxon>
        <taxon>Metazoa</taxon>
        <taxon>Spiralia</taxon>
        <taxon>Lophotrochozoa</taxon>
        <taxon>Mollusca</taxon>
        <taxon>Bivalvia</taxon>
        <taxon>Autobranchia</taxon>
        <taxon>Heteroconchia</taxon>
        <taxon>Euheterodonta</taxon>
        <taxon>Imparidentia</taxon>
        <taxon>Neoheterodontei</taxon>
        <taxon>Myida</taxon>
        <taxon>Dreissenoidea</taxon>
        <taxon>Dreissenidae</taxon>
        <taxon>Dreissena</taxon>
    </lineage>
</organism>
<sequence length="141" mass="16570">MSIFRNLNAKCDRQTDGRTPTRHKHNPRLRHSQNIITLRPNRVFTRRIVVSLGIDPRNDAESGKQLNENWTKYVTSRAFYAGFILRGLPRVGNGSMQLVEIDRIVIRDVQYQFEVNLCRNEEVNFQGSMARTEGRTNRRRR</sequence>
<reference evidence="2" key="1">
    <citation type="journal article" date="2019" name="bioRxiv">
        <title>The Genome of the Zebra Mussel, Dreissena polymorpha: A Resource for Invasive Species Research.</title>
        <authorList>
            <person name="McCartney M.A."/>
            <person name="Auch B."/>
            <person name="Kono T."/>
            <person name="Mallez S."/>
            <person name="Zhang Y."/>
            <person name="Obille A."/>
            <person name="Becker A."/>
            <person name="Abrahante J.E."/>
            <person name="Garbe J."/>
            <person name="Badalamenti J.P."/>
            <person name="Herman A."/>
            <person name="Mangelson H."/>
            <person name="Liachko I."/>
            <person name="Sullivan S."/>
            <person name="Sone E.D."/>
            <person name="Koren S."/>
            <person name="Silverstein K.A.T."/>
            <person name="Beckman K.B."/>
            <person name="Gohl D.M."/>
        </authorList>
    </citation>
    <scope>NUCLEOTIDE SEQUENCE</scope>
    <source>
        <strain evidence="2">Duluth1</strain>
        <tissue evidence="2">Whole animal</tissue>
    </source>
</reference>
<protein>
    <submittedName>
        <fullName evidence="2">Uncharacterized protein</fullName>
    </submittedName>
</protein>
<evidence type="ECO:0000313" key="2">
    <source>
        <dbReference type="EMBL" id="KAH3877313.1"/>
    </source>
</evidence>
<keyword evidence="3" id="KW-1185">Reference proteome</keyword>